<dbReference type="InParanoid" id="A0A6I9TQH5"/>
<name>A0A6I9TQH5_SESIN</name>
<dbReference type="Proteomes" id="UP000504604">
    <property type="component" value="Linkage group LG8"/>
</dbReference>
<dbReference type="KEGG" id="sind:105169724"/>
<reference evidence="3" key="1">
    <citation type="submission" date="2025-08" db="UniProtKB">
        <authorList>
            <consortium name="RefSeq"/>
        </authorList>
    </citation>
    <scope>IDENTIFICATION</scope>
</reference>
<keyword evidence="2" id="KW-1185">Reference proteome</keyword>
<proteinExistence type="inferred from homology"/>
<organism evidence="2 3">
    <name type="scientific">Sesamum indicum</name>
    <name type="common">Oriental sesame</name>
    <name type="synonym">Sesamum orientale</name>
    <dbReference type="NCBI Taxonomy" id="4182"/>
    <lineage>
        <taxon>Eukaryota</taxon>
        <taxon>Viridiplantae</taxon>
        <taxon>Streptophyta</taxon>
        <taxon>Embryophyta</taxon>
        <taxon>Tracheophyta</taxon>
        <taxon>Spermatophyta</taxon>
        <taxon>Magnoliopsida</taxon>
        <taxon>eudicotyledons</taxon>
        <taxon>Gunneridae</taxon>
        <taxon>Pentapetalae</taxon>
        <taxon>asterids</taxon>
        <taxon>lamiids</taxon>
        <taxon>Lamiales</taxon>
        <taxon>Pedaliaceae</taxon>
        <taxon>Sesamum</taxon>
    </lineage>
</organism>
<dbReference type="FunCoup" id="A0A6I9TQH5">
    <property type="interactions" value="174"/>
</dbReference>
<evidence type="ECO:0000313" key="3">
    <source>
        <dbReference type="RefSeq" id="XP_011088520.1"/>
    </source>
</evidence>
<dbReference type="OrthoDB" id="625231at2759"/>
<protein>
    <submittedName>
        <fullName evidence="3">Indole-3-acetic acid-induced protein ARG7-like</fullName>
    </submittedName>
</protein>
<evidence type="ECO:0000313" key="2">
    <source>
        <dbReference type="Proteomes" id="UP000504604"/>
    </source>
</evidence>
<dbReference type="AlphaFoldDB" id="A0A6I9TQH5"/>
<comment type="similarity">
    <text evidence="1">Belongs to the ARG7 family.</text>
</comment>
<dbReference type="Pfam" id="PF02519">
    <property type="entry name" value="Auxin_inducible"/>
    <property type="match status" value="1"/>
</dbReference>
<dbReference type="PANTHER" id="PTHR31929">
    <property type="entry name" value="SAUR-LIKE AUXIN-RESPONSIVE PROTEIN FAMILY-RELATED"/>
    <property type="match status" value="1"/>
</dbReference>
<dbReference type="RefSeq" id="XP_011088520.1">
    <property type="nucleotide sequence ID" value="XM_011090218.2"/>
</dbReference>
<evidence type="ECO:0000256" key="1">
    <source>
        <dbReference type="ARBA" id="ARBA00006974"/>
    </source>
</evidence>
<dbReference type="Gramene" id="SIN_1014707.t">
    <property type="protein sequence ID" value="SIN_1014707.t.cds1"/>
    <property type="gene ID" value="SIN_1014707"/>
</dbReference>
<accession>A0A6I9TQH5</accession>
<dbReference type="InterPro" id="IPR003676">
    <property type="entry name" value="SAUR_fam"/>
</dbReference>
<dbReference type="GO" id="GO:0009733">
    <property type="term" value="P:response to auxin"/>
    <property type="evidence" value="ECO:0007669"/>
    <property type="project" value="InterPro"/>
</dbReference>
<sequence length="105" mass="11849">MGFSLGGIAQTKEKLRRTLSPRKANVSTYNDVPKGHFPVYVGEMHTRFVIPICYLNHPLFQDLLHLAEEEFGYNHPMGGLTIPCPEDYFLSLTSQLSSCRTALSF</sequence>
<gene>
    <name evidence="3" type="primary">LOC105169724</name>
</gene>
<dbReference type="GeneID" id="105169724"/>